<dbReference type="Gene3D" id="3.50.50.60">
    <property type="entry name" value="FAD/NAD(P)-binding domain"/>
    <property type="match status" value="1"/>
</dbReference>
<feature type="domain" description="FAD/NAD(P)-binding" evidence="1">
    <location>
        <begin position="10"/>
        <end position="310"/>
    </location>
</feature>
<dbReference type="Pfam" id="PF07992">
    <property type="entry name" value="Pyr_redox_2"/>
    <property type="match status" value="1"/>
</dbReference>
<proteinExistence type="predicted"/>
<accession>A0A167LH17</accession>
<evidence type="ECO:0000313" key="2">
    <source>
        <dbReference type="EMBL" id="OAD70439.1"/>
    </source>
</evidence>
<dbReference type="InterPro" id="IPR023753">
    <property type="entry name" value="FAD/NAD-binding_dom"/>
</dbReference>
<dbReference type="GeneID" id="28997443"/>
<dbReference type="PANTHER" id="PTHR43735:SF11">
    <property type="entry name" value="HYPOTHETICAL OXIDOREDUCTASE (EUROFUNG)"/>
    <property type="match status" value="1"/>
</dbReference>
<dbReference type="EMBL" id="KV440988">
    <property type="protein sequence ID" value="OAD70439.1"/>
    <property type="molecule type" value="Genomic_DNA"/>
</dbReference>
<dbReference type="PANTHER" id="PTHR43735">
    <property type="entry name" value="APOPTOSIS-INDUCING FACTOR 1"/>
    <property type="match status" value="1"/>
</dbReference>
<dbReference type="PRINTS" id="PR00368">
    <property type="entry name" value="FADPNR"/>
</dbReference>
<keyword evidence="3" id="KW-1185">Reference proteome</keyword>
<dbReference type="RefSeq" id="XP_018288479.1">
    <property type="nucleotide sequence ID" value="XM_018436537.1"/>
</dbReference>
<evidence type="ECO:0000259" key="1">
    <source>
        <dbReference type="Pfam" id="PF07992"/>
    </source>
</evidence>
<dbReference type="STRING" id="763407.A0A167LH17"/>
<dbReference type="GO" id="GO:0005737">
    <property type="term" value="C:cytoplasm"/>
    <property type="evidence" value="ECO:0007669"/>
    <property type="project" value="TreeGrafter"/>
</dbReference>
<protein>
    <recommendedName>
        <fullName evidence="1">FAD/NAD(P)-binding domain-containing protein</fullName>
    </recommendedName>
</protein>
<dbReference type="PRINTS" id="PR00411">
    <property type="entry name" value="PNDRDTASEI"/>
</dbReference>
<dbReference type="OrthoDB" id="202203at2759"/>
<dbReference type="GO" id="GO:0004174">
    <property type="term" value="F:electron-transferring-flavoprotein dehydrogenase activity"/>
    <property type="evidence" value="ECO:0007669"/>
    <property type="project" value="TreeGrafter"/>
</dbReference>
<dbReference type="SUPFAM" id="SSF51905">
    <property type="entry name" value="FAD/NAD(P)-binding domain"/>
    <property type="match status" value="2"/>
</dbReference>
<dbReference type="Gene3D" id="3.50.50.100">
    <property type="match status" value="1"/>
</dbReference>
<dbReference type="Proteomes" id="UP000077315">
    <property type="component" value="Unassembled WGS sequence"/>
</dbReference>
<organism evidence="2 3">
    <name type="scientific">Phycomyces blakesleeanus (strain ATCC 8743b / DSM 1359 / FGSC 10004 / NBRC 33097 / NRRL 1555)</name>
    <dbReference type="NCBI Taxonomy" id="763407"/>
    <lineage>
        <taxon>Eukaryota</taxon>
        <taxon>Fungi</taxon>
        <taxon>Fungi incertae sedis</taxon>
        <taxon>Mucoromycota</taxon>
        <taxon>Mucoromycotina</taxon>
        <taxon>Mucoromycetes</taxon>
        <taxon>Mucorales</taxon>
        <taxon>Phycomycetaceae</taxon>
        <taxon>Phycomyces</taxon>
    </lineage>
</organism>
<sequence>MVAETITKKNIVIIGGSCAAIGGALAWKVNPSPTHRLVIIETKSHFNHVFGFPRASVIGGFERELFVPYANLFGGDDSIGKVINAKAVKINANSVELDREVTGFGKEIEFDYMIYGAGTTIPSPGRLTCDTKKEGISILKNYQKIIKDSKRPIIIGAGAVGLELAAEIKEHYPEKEVTLLHSRDRYLPRYKISLHDITYNILRKHGVRQIIGDRVILPAGGFPLQVKPITVKTKGGKEIEGDLAIMCIGMTPNSNLIAELSPKSINHENGFIKVKNTMQLEDSAYPHIFAAGDVIDHKDVKTGHFAWMQGMAAYDNIRKLTEGMPYEKLEPYVSKDVALIKLILGDKEASMQTNVFGPLITVGSWIAGRSIPRNVYASAAWGWVDTPLDDEHSDQ</sequence>
<dbReference type="VEuPathDB" id="FungiDB:PHYBLDRAFT_171191"/>
<dbReference type="AlphaFoldDB" id="A0A167LH17"/>
<dbReference type="InterPro" id="IPR036188">
    <property type="entry name" value="FAD/NAD-bd_sf"/>
</dbReference>
<reference evidence="3" key="1">
    <citation type="submission" date="2015-06" db="EMBL/GenBank/DDBJ databases">
        <title>Expansion of signal transduction pathways in fungi by whole-genome duplication.</title>
        <authorList>
            <consortium name="DOE Joint Genome Institute"/>
            <person name="Corrochano L.M."/>
            <person name="Kuo A."/>
            <person name="Marcet-Houben M."/>
            <person name="Polaino S."/>
            <person name="Salamov A."/>
            <person name="Villalobos J.M."/>
            <person name="Alvarez M.I."/>
            <person name="Avalos J."/>
            <person name="Benito E.P."/>
            <person name="Benoit I."/>
            <person name="Burger G."/>
            <person name="Camino L.P."/>
            <person name="Canovas D."/>
            <person name="Cerda-Olmedo E."/>
            <person name="Cheng J.-F."/>
            <person name="Dominguez A."/>
            <person name="Elias M."/>
            <person name="Eslava A.P."/>
            <person name="Glaser F."/>
            <person name="Grimwood J."/>
            <person name="Gutierrez G."/>
            <person name="Heitman J."/>
            <person name="Henrissat B."/>
            <person name="Iturriaga E.A."/>
            <person name="Lang B.F."/>
            <person name="Lavin J.L."/>
            <person name="Lee S."/>
            <person name="Li W."/>
            <person name="Lindquist E."/>
            <person name="Lopez-Garcia S."/>
            <person name="Luque E.M."/>
            <person name="Marcos A.T."/>
            <person name="Martin J."/>
            <person name="McCluskey K."/>
            <person name="Medina H.R."/>
            <person name="Miralles-Duran A."/>
            <person name="Miyazaki A."/>
            <person name="Munoz-Torres E."/>
            <person name="Oguiza J.A."/>
            <person name="Ohm R."/>
            <person name="Olmedo M."/>
            <person name="Orejas M."/>
            <person name="Ortiz-Castellanos L."/>
            <person name="Pisabarro A.G."/>
            <person name="Rodriguez-Romero J."/>
            <person name="Ruiz-Herrera J."/>
            <person name="Ruiz-Vazquez R."/>
            <person name="Sanz C."/>
            <person name="Schackwitz W."/>
            <person name="Schmutz J."/>
            <person name="Shahriari M."/>
            <person name="Shelest E."/>
            <person name="Silva-Franco F."/>
            <person name="Soanes D."/>
            <person name="Syed K."/>
            <person name="Tagua V.G."/>
            <person name="Talbot N.J."/>
            <person name="Thon M."/>
            <person name="De vries R.P."/>
            <person name="Wiebenga A."/>
            <person name="Yadav J.S."/>
            <person name="Braun E.L."/>
            <person name="Baker S."/>
            <person name="Garre V."/>
            <person name="Horwitz B."/>
            <person name="Torres-Martinez S."/>
            <person name="Idnurm A."/>
            <person name="Herrera-Estrella A."/>
            <person name="Gabaldon T."/>
            <person name="Grigoriev I.V."/>
        </authorList>
    </citation>
    <scope>NUCLEOTIDE SEQUENCE [LARGE SCALE GENOMIC DNA]</scope>
    <source>
        <strain evidence="3">NRRL 1555(-)</strain>
    </source>
</reference>
<dbReference type="GO" id="GO:0050660">
    <property type="term" value="F:flavin adenine dinucleotide binding"/>
    <property type="evidence" value="ECO:0007669"/>
    <property type="project" value="TreeGrafter"/>
</dbReference>
<gene>
    <name evidence="2" type="ORF">PHYBLDRAFT_171191</name>
</gene>
<dbReference type="InParanoid" id="A0A167LH17"/>
<evidence type="ECO:0000313" key="3">
    <source>
        <dbReference type="Proteomes" id="UP000077315"/>
    </source>
</evidence>
<name>A0A167LH17_PHYB8</name>